<accession>A0ABY4FJD3</accession>
<sequence>MSQTLEDLEALAARATAGDRAALQQILNPTERPGRIMPTWAECIRYPDGYHLGRNYLPGALWEAFDAGVLVDPAEVAVGIAEAWVMCEYPLLNLDPWQWDTLFDCAGFVTDSGLSGHGQQQPAPPTLYRSAHPDYLPGMSWTTDLQTAYWFACRNRRVGHLSHDGIAVMQVDTAACPWWQPLAMFTGRDEHEWVMPQPRRALPWKALSFHELDLQSLEWQKAAS</sequence>
<evidence type="ECO:0000313" key="1">
    <source>
        <dbReference type="EMBL" id="UOQ56054.1"/>
    </source>
</evidence>
<protein>
    <submittedName>
        <fullName evidence="1">Uncharacterized protein</fullName>
    </submittedName>
</protein>
<evidence type="ECO:0000313" key="2">
    <source>
        <dbReference type="Proteomes" id="UP000831786"/>
    </source>
</evidence>
<reference evidence="1 2" key="1">
    <citation type="submission" date="2022-04" db="EMBL/GenBank/DDBJ databases">
        <title>Leucobacter sp. isolated from rhizosphere of garlic.</title>
        <authorList>
            <person name="Won M."/>
            <person name="Lee C.-M."/>
            <person name="Woen H.-Y."/>
            <person name="Kwon S.-W."/>
        </authorList>
    </citation>
    <scope>NUCLEOTIDE SEQUENCE [LARGE SCALE GENOMIC DNA]</scope>
    <source>
        <strain evidence="1 2">H21R-40</strain>
    </source>
</reference>
<dbReference type="EMBL" id="CP095045">
    <property type="protein sequence ID" value="UOQ56054.1"/>
    <property type="molecule type" value="Genomic_DNA"/>
</dbReference>
<gene>
    <name evidence="1" type="ORF">MUN78_10095</name>
</gene>
<proteinExistence type="predicted"/>
<organism evidence="1 2">
    <name type="scientific">Leucobacter allii</name>
    <dbReference type="NCBI Taxonomy" id="2932247"/>
    <lineage>
        <taxon>Bacteria</taxon>
        <taxon>Bacillati</taxon>
        <taxon>Actinomycetota</taxon>
        <taxon>Actinomycetes</taxon>
        <taxon>Micrococcales</taxon>
        <taxon>Microbacteriaceae</taxon>
        <taxon>Leucobacter</taxon>
    </lineage>
</organism>
<dbReference type="Proteomes" id="UP000831786">
    <property type="component" value="Chromosome"/>
</dbReference>
<keyword evidence="2" id="KW-1185">Reference proteome</keyword>
<name>A0ABY4FJD3_9MICO</name>
<dbReference type="RefSeq" id="WP_244726214.1">
    <property type="nucleotide sequence ID" value="NZ_CP095045.1"/>
</dbReference>